<sequence>MRIERSENTYPIQVKFINGETFRETNTAVVYKDYDTDIRLKLNSCGLGFHLELQDAIRVREVLDAAIKELQNES</sequence>
<dbReference type="Proteomes" id="UP000832072">
    <property type="component" value="Segment"/>
</dbReference>
<evidence type="ECO:0000313" key="1">
    <source>
        <dbReference type="EMBL" id="UNY46911.1"/>
    </source>
</evidence>
<keyword evidence="2" id="KW-1185">Reference proteome</keyword>
<accession>A0AAE9K5B0</accession>
<dbReference type="EMBL" id="OM638103">
    <property type="protein sequence ID" value="UNY46911.1"/>
    <property type="molecule type" value="Genomic_DNA"/>
</dbReference>
<evidence type="ECO:0000313" key="2">
    <source>
        <dbReference type="Proteomes" id="UP000832072"/>
    </source>
</evidence>
<proteinExistence type="predicted"/>
<protein>
    <submittedName>
        <fullName evidence="1">Uncharacterized protein</fullName>
    </submittedName>
</protein>
<name>A0AAE9K5B0_9CAUD</name>
<reference evidence="1 2" key="1">
    <citation type="submission" date="2022-02" db="EMBL/GenBank/DDBJ databases">
        <authorList>
            <person name="Tian F."/>
            <person name="Li J."/>
            <person name="Li F."/>
            <person name="Tong Y."/>
        </authorList>
    </citation>
    <scope>NUCLEOTIDE SEQUENCE [LARGE SCALE GENOMIC DNA]</scope>
</reference>
<gene>
    <name evidence="1" type="ORF">EHEKIMEA_00004</name>
</gene>
<organism evidence="1 2">
    <name type="scientific">Cronobacter phage LPCS28</name>
    <dbReference type="NCBI Taxonomy" id="2924885"/>
    <lineage>
        <taxon>Viruses</taxon>
        <taxon>Duplodnaviria</taxon>
        <taxon>Heunggongvirae</taxon>
        <taxon>Uroviricota</taxon>
        <taxon>Caudoviricetes</taxon>
        <taxon>Pantevenvirales</taxon>
        <taxon>Straboviridae</taxon>
        <taxon>Nanhuvirus</taxon>
        <taxon>Nanhuvirus LPCS28</taxon>
    </lineage>
</organism>